<feature type="region of interest" description="Disordered" evidence="1">
    <location>
        <begin position="1"/>
        <end position="34"/>
    </location>
</feature>
<reference evidence="2" key="2">
    <citation type="submission" date="2020-11" db="EMBL/GenBank/DDBJ databases">
        <authorList>
            <consortium name="DOE Joint Genome Institute"/>
            <person name="Kuo A."/>
            <person name="Miyauchi S."/>
            <person name="Kiss E."/>
            <person name="Drula E."/>
            <person name="Kohler A."/>
            <person name="Sanchez-Garcia M."/>
            <person name="Andreopoulos B."/>
            <person name="Barry K.W."/>
            <person name="Bonito G."/>
            <person name="Buee M."/>
            <person name="Carver A."/>
            <person name="Chen C."/>
            <person name="Cichocki N."/>
            <person name="Clum A."/>
            <person name="Culley D."/>
            <person name="Crous P.W."/>
            <person name="Fauchery L."/>
            <person name="Girlanda M."/>
            <person name="Hayes R."/>
            <person name="Keri Z."/>
            <person name="Labutti K."/>
            <person name="Lipzen A."/>
            <person name="Lombard V."/>
            <person name="Magnuson J."/>
            <person name="Maillard F."/>
            <person name="Morin E."/>
            <person name="Murat C."/>
            <person name="Nolan M."/>
            <person name="Ohm R."/>
            <person name="Pangilinan J."/>
            <person name="Pereira M."/>
            <person name="Perotto S."/>
            <person name="Peter M."/>
            <person name="Riley R."/>
            <person name="Sitrit Y."/>
            <person name="Stielow B."/>
            <person name="Szollosi G."/>
            <person name="Zifcakova L."/>
            <person name="Stursova M."/>
            <person name="Spatafora J.W."/>
            <person name="Tedersoo L."/>
            <person name="Vaario L.-M."/>
            <person name="Yamada A."/>
            <person name="Yan M."/>
            <person name="Wang P."/>
            <person name="Xu J."/>
            <person name="Bruns T."/>
            <person name="Baldrian P."/>
            <person name="Vilgalys R."/>
            <person name="Henrissat B."/>
            <person name="Grigoriev I.V."/>
            <person name="Hibbett D."/>
            <person name="Nagy L.G."/>
            <person name="Martin F.M."/>
        </authorList>
    </citation>
    <scope>NUCLEOTIDE SEQUENCE</scope>
    <source>
        <strain evidence="2">UH-Tt-Lm1</strain>
    </source>
</reference>
<dbReference type="Proteomes" id="UP000736335">
    <property type="component" value="Unassembled WGS sequence"/>
</dbReference>
<keyword evidence="3" id="KW-1185">Reference proteome</keyword>
<feature type="region of interest" description="Disordered" evidence="1">
    <location>
        <begin position="48"/>
        <end position="79"/>
    </location>
</feature>
<dbReference type="EMBL" id="WIUZ02000006">
    <property type="protein sequence ID" value="KAF9785830.1"/>
    <property type="molecule type" value="Genomic_DNA"/>
</dbReference>
<organism evidence="2 3">
    <name type="scientific">Thelephora terrestris</name>
    <dbReference type="NCBI Taxonomy" id="56493"/>
    <lineage>
        <taxon>Eukaryota</taxon>
        <taxon>Fungi</taxon>
        <taxon>Dikarya</taxon>
        <taxon>Basidiomycota</taxon>
        <taxon>Agaricomycotina</taxon>
        <taxon>Agaricomycetes</taxon>
        <taxon>Thelephorales</taxon>
        <taxon>Thelephoraceae</taxon>
        <taxon>Thelephora</taxon>
    </lineage>
</organism>
<evidence type="ECO:0000256" key="1">
    <source>
        <dbReference type="SAM" id="MobiDB-lite"/>
    </source>
</evidence>
<feature type="compositionally biased region" description="Basic and acidic residues" evidence="1">
    <location>
        <begin position="122"/>
        <end position="132"/>
    </location>
</feature>
<dbReference type="OrthoDB" id="10491610at2759"/>
<name>A0A9P6L7M0_9AGAM</name>
<reference evidence="2" key="1">
    <citation type="journal article" date="2020" name="Nat. Commun.">
        <title>Large-scale genome sequencing of mycorrhizal fungi provides insights into the early evolution of symbiotic traits.</title>
        <authorList>
            <person name="Miyauchi S."/>
            <person name="Kiss E."/>
            <person name="Kuo A."/>
            <person name="Drula E."/>
            <person name="Kohler A."/>
            <person name="Sanchez-Garcia M."/>
            <person name="Morin E."/>
            <person name="Andreopoulos B."/>
            <person name="Barry K.W."/>
            <person name="Bonito G."/>
            <person name="Buee M."/>
            <person name="Carver A."/>
            <person name="Chen C."/>
            <person name="Cichocki N."/>
            <person name="Clum A."/>
            <person name="Culley D."/>
            <person name="Crous P.W."/>
            <person name="Fauchery L."/>
            <person name="Girlanda M."/>
            <person name="Hayes R.D."/>
            <person name="Keri Z."/>
            <person name="LaButti K."/>
            <person name="Lipzen A."/>
            <person name="Lombard V."/>
            <person name="Magnuson J."/>
            <person name="Maillard F."/>
            <person name="Murat C."/>
            <person name="Nolan M."/>
            <person name="Ohm R.A."/>
            <person name="Pangilinan J."/>
            <person name="Pereira M.F."/>
            <person name="Perotto S."/>
            <person name="Peter M."/>
            <person name="Pfister S."/>
            <person name="Riley R."/>
            <person name="Sitrit Y."/>
            <person name="Stielow J.B."/>
            <person name="Szollosi G."/>
            <person name="Zifcakova L."/>
            <person name="Stursova M."/>
            <person name="Spatafora J.W."/>
            <person name="Tedersoo L."/>
            <person name="Vaario L.M."/>
            <person name="Yamada A."/>
            <person name="Yan M."/>
            <person name="Wang P."/>
            <person name="Xu J."/>
            <person name="Bruns T."/>
            <person name="Baldrian P."/>
            <person name="Vilgalys R."/>
            <person name="Dunand C."/>
            <person name="Henrissat B."/>
            <person name="Grigoriev I.V."/>
            <person name="Hibbett D."/>
            <person name="Nagy L.G."/>
            <person name="Martin F.M."/>
        </authorList>
    </citation>
    <scope>NUCLEOTIDE SEQUENCE</scope>
    <source>
        <strain evidence="2">UH-Tt-Lm1</strain>
    </source>
</reference>
<comment type="caution">
    <text evidence="2">The sequence shown here is derived from an EMBL/GenBank/DDBJ whole genome shotgun (WGS) entry which is preliminary data.</text>
</comment>
<dbReference type="AlphaFoldDB" id="A0A9P6L7M0"/>
<evidence type="ECO:0000313" key="2">
    <source>
        <dbReference type="EMBL" id="KAF9785830.1"/>
    </source>
</evidence>
<gene>
    <name evidence="2" type="ORF">BJ322DRAFT_1056526</name>
</gene>
<feature type="region of interest" description="Disordered" evidence="1">
    <location>
        <begin position="113"/>
        <end position="141"/>
    </location>
</feature>
<proteinExistence type="predicted"/>
<accession>A0A9P6L7M0</accession>
<protein>
    <submittedName>
        <fullName evidence="2">Uncharacterized protein</fullName>
    </submittedName>
</protein>
<evidence type="ECO:0000313" key="3">
    <source>
        <dbReference type="Proteomes" id="UP000736335"/>
    </source>
</evidence>
<sequence>MRSVQFPFFPQPPPPRSKFSHPLSMPTRPNKSLARPVLCLDRVLLNTRSDNQLPPPPPSVPPVAESNPLPRSADTPQRVISLVVRNTRKSRNTSFYTPIPRSNHYLLSKTFVENNQPPRPLAPEKKLRENSKTKTSRLCPGTPSPGVIIPDFIWRFSAPYLDSKTRGAFAALKSCDPDTFTELVAGDDWASVDDIQYTAADEDA</sequence>